<feature type="transmembrane region" description="Helical" evidence="7">
    <location>
        <begin position="42"/>
        <end position="61"/>
    </location>
</feature>
<comment type="caution">
    <text evidence="8">The sequence shown here is derived from an EMBL/GenBank/DDBJ whole genome shotgun (WGS) entry which is preliminary data.</text>
</comment>
<keyword evidence="4 7" id="KW-0812">Transmembrane</keyword>
<feature type="transmembrane region" description="Helical" evidence="7">
    <location>
        <begin position="265"/>
        <end position="284"/>
    </location>
</feature>
<dbReference type="PANTHER" id="PTHR36838:SF1">
    <property type="entry name" value="SLR1864 PROTEIN"/>
    <property type="match status" value="1"/>
</dbReference>
<dbReference type="GO" id="GO:0055085">
    <property type="term" value="P:transmembrane transport"/>
    <property type="evidence" value="ECO:0007669"/>
    <property type="project" value="InterPro"/>
</dbReference>
<feature type="transmembrane region" description="Helical" evidence="7">
    <location>
        <begin position="73"/>
        <end position="92"/>
    </location>
</feature>
<feature type="transmembrane region" description="Helical" evidence="7">
    <location>
        <begin position="296"/>
        <end position="316"/>
    </location>
</feature>
<name>A0A8H2K5I9_ACIRA</name>
<dbReference type="GO" id="GO:0016020">
    <property type="term" value="C:membrane"/>
    <property type="evidence" value="ECO:0007669"/>
    <property type="project" value="UniProtKB-SubCell"/>
</dbReference>
<organism evidence="8 9">
    <name type="scientific">Acinetobacter radioresistens</name>
    <dbReference type="NCBI Taxonomy" id="40216"/>
    <lineage>
        <taxon>Bacteria</taxon>
        <taxon>Pseudomonadati</taxon>
        <taxon>Pseudomonadota</taxon>
        <taxon>Gammaproteobacteria</taxon>
        <taxon>Moraxellales</taxon>
        <taxon>Moraxellaceae</taxon>
        <taxon>Acinetobacter</taxon>
    </lineage>
</organism>
<feature type="transmembrane region" description="Helical" evidence="7">
    <location>
        <begin position="236"/>
        <end position="259"/>
    </location>
</feature>
<dbReference type="PANTHER" id="PTHR36838">
    <property type="entry name" value="AUXIN EFFLUX CARRIER FAMILY PROTEIN"/>
    <property type="match status" value="1"/>
</dbReference>
<dbReference type="Pfam" id="PF03547">
    <property type="entry name" value="Mem_trans"/>
    <property type="match status" value="1"/>
</dbReference>
<protein>
    <submittedName>
        <fullName evidence="8">AEC family transporter</fullName>
    </submittedName>
</protein>
<dbReference type="EMBL" id="VFBM01000004">
    <property type="protein sequence ID" value="TNX92480.1"/>
    <property type="molecule type" value="Genomic_DNA"/>
</dbReference>
<dbReference type="InterPro" id="IPR004776">
    <property type="entry name" value="Mem_transp_PIN-like"/>
</dbReference>
<feature type="transmembrane region" description="Helical" evidence="7">
    <location>
        <begin position="175"/>
        <end position="195"/>
    </location>
</feature>
<evidence type="ECO:0000256" key="1">
    <source>
        <dbReference type="ARBA" id="ARBA00004141"/>
    </source>
</evidence>
<accession>A0A8H2K5I9</accession>
<evidence type="ECO:0000256" key="4">
    <source>
        <dbReference type="ARBA" id="ARBA00022692"/>
    </source>
</evidence>
<keyword evidence="3" id="KW-1003">Cell membrane</keyword>
<dbReference type="AlphaFoldDB" id="A0A8H2K5I9"/>
<feature type="transmembrane region" description="Helical" evidence="7">
    <location>
        <begin position="12"/>
        <end position="30"/>
    </location>
</feature>
<feature type="transmembrane region" description="Helical" evidence="7">
    <location>
        <begin position="207"/>
        <end position="229"/>
    </location>
</feature>
<evidence type="ECO:0000256" key="3">
    <source>
        <dbReference type="ARBA" id="ARBA00022475"/>
    </source>
</evidence>
<keyword evidence="6 7" id="KW-0472">Membrane</keyword>
<evidence type="ECO:0000313" key="8">
    <source>
        <dbReference type="EMBL" id="TNX92480.1"/>
    </source>
</evidence>
<reference evidence="8 9" key="1">
    <citation type="submission" date="2019-06" db="EMBL/GenBank/DDBJ databases">
        <title>Genome of Acinetobacter radioresistens APH1, a phenol degrading strain.</title>
        <authorList>
            <person name="Liu Y."/>
        </authorList>
    </citation>
    <scope>NUCLEOTIDE SEQUENCE [LARGE SCALE GENOMIC DNA]</scope>
    <source>
        <strain evidence="8 9">APH1</strain>
    </source>
</reference>
<comment type="subcellular location">
    <subcellularLocation>
        <location evidence="1">Membrane</location>
        <topology evidence="1">Multi-pass membrane protein</topology>
    </subcellularLocation>
</comment>
<evidence type="ECO:0000256" key="7">
    <source>
        <dbReference type="SAM" id="Phobius"/>
    </source>
</evidence>
<keyword evidence="2" id="KW-0813">Transport</keyword>
<evidence type="ECO:0000313" key="9">
    <source>
        <dbReference type="Proteomes" id="UP000314285"/>
    </source>
</evidence>
<evidence type="ECO:0000256" key="2">
    <source>
        <dbReference type="ARBA" id="ARBA00022448"/>
    </source>
</evidence>
<evidence type="ECO:0000256" key="6">
    <source>
        <dbReference type="ARBA" id="ARBA00023136"/>
    </source>
</evidence>
<evidence type="ECO:0000256" key="5">
    <source>
        <dbReference type="ARBA" id="ARBA00022989"/>
    </source>
</evidence>
<gene>
    <name evidence="8" type="ORF">FHY67_06905</name>
</gene>
<feature type="transmembrane region" description="Helical" evidence="7">
    <location>
        <begin position="134"/>
        <end position="154"/>
    </location>
</feature>
<dbReference type="Proteomes" id="UP000314285">
    <property type="component" value="Unassembled WGS sequence"/>
</dbReference>
<proteinExistence type="predicted"/>
<sequence length="320" mass="34877">MQGANDQVMEQIISVIFPIFIILSVGYLSLRLNMLNTTHVQAIIQFIIKVSLPAFLLYALSTRSFDEIWQMPYFLGYLLGSLILFFSAYTLYRRFFKLPRHQAAVIGLGSSMSNTGFIGTAVLTLLIAQAAVPYLAMTLVIENIILLSLMLILIESSDQQDKTLSTIILSTLQNLAKNPIILSIILGLICSVYTVQWPVSLELPLKSLAFTASPLAIFVIGASLATLTIKDLSKDVLIVCTIKLLIMPIVVTSIIYIMPGSTAKMAYAALILSALPMATAFGIYGQLNGIAEQSVASVMLSTLLSLVSIALIMQFIPSPF</sequence>
<keyword evidence="5 7" id="KW-1133">Transmembrane helix</keyword>
<feature type="transmembrane region" description="Helical" evidence="7">
    <location>
        <begin position="104"/>
        <end position="128"/>
    </location>
</feature>